<reference evidence="2 3" key="1">
    <citation type="submission" date="2016-07" db="EMBL/GenBank/DDBJ databases">
        <title>Pervasive Adenine N6-methylation of Active Genes in Fungi.</title>
        <authorList>
            <consortium name="DOE Joint Genome Institute"/>
            <person name="Mondo S.J."/>
            <person name="Dannebaum R.O."/>
            <person name="Kuo R.C."/>
            <person name="Labutti K."/>
            <person name="Haridas S."/>
            <person name="Kuo A."/>
            <person name="Salamov A."/>
            <person name="Ahrendt S.R."/>
            <person name="Lipzen A."/>
            <person name="Sullivan W."/>
            <person name="Andreopoulos W.B."/>
            <person name="Clum A."/>
            <person name="Lindquist E."/>
            <person name="Daum C."/>
            <person name="Ramamoorthy G.K."/>
            <person name="Gryganskyi A."/>
            <person name="Culley D."/>
            <person name="Magnuson J.K."/>
            <person name="James T.Y."/>
            <person name="O'Malley M.A."/>
            <person name="Stajich J.E."/>
            <person name="Spatafora J.W."/>
            <person name="Visel A."/>
            <person name="Grigoriev I.V."/>
        </authorList>
    </citation>
    <scope>NUCLEOTIDE SEQUENCE [LARGE SCALE GENOMIC DNA]</scope>
    <source>
        <strain evidence="2 3">68-887.2</strain>
    </source>
</reference>
<gene>
    <name evidence="2" type="ORF">BCR39DRAFT_507370</name>
</gene>
<dbReference type="InterPro" id="IPR036390">
    <property type="entry name" value="WH_DNA-bd_sf"/>
</dbReference>
<accession>A0A1Y2AQB4</accession>
<dbReference type="OrthoDB" id="2563170at2759"/>
<evidence type="ECO:0000256" key="1">
    <source>
        <dbReference type="SAM" id="MobiDB-lite"/>
    </source>
</evidence>
<dbReference type="Pfam" id="PF11625">
    <property type="entry name" value="DUF3253"/>
    <property type="match status" value="1"/>
</dbReference>
<evidence type="ECO:0000313" key="3">
    <source>
        <dbReference type="Proteomes" id="UP000193986"/>
    </source>
</evidence>
<keyword evidence="3" id="KW-1185">Reference proteome</keyword>
<dbReference type="EMBL" id="MCFC01000065">
    <property type="protein sequence ID" value="ORY24664.1"/>
    <property type="molecule type" value="Genomic_DNA"/>
</dbReference>
<proteinExistence type="predicted"/>
<dbReference type="Proteomes" id="UP000193986">
    <property type="component" value="Unassembled WGS sequence"/>
</dbReference>
<dbReference type="InterPro" id="IPR036388">
    <property type="entry name" value="WH-like_DNA-bd_sf"/>
</dbReference>
<organism evidence="2 3">
    <name type="scientific">Naematelia encephala</name>
    <dbReference type="NCBI Taxonomy" id="71784"/>
    <lineage>
        <taxon>Eukaryota</taxon>
        <taxon>Fungi</taxon>
        <taxon>Dikarya</taxon>
        <taxon>Basidiomycota</taxon>
        <taxon>Agaricomycotina</taxon>
        <taxon>Tremellomycetes</taxon>
        <taxon>Tremellales</taxon>
        <taxon>Naemateliaceae</taxon>
        <taxon>Naematelia</taxon>
    </lineage>
</organism>
<protein>
    <submittedName>
        <fullName evidence="2">Uncharacterized protein</fullName>
    </submittedName>
</protein>
<dbReference type="InterPro" id="IPR021660">
    <property type="entry name" value="DUF3253"/>
</dbReference>
<dbReference type="Gene3D" id="1.10.10.10">
    <property type="entry name" value="Winged helix-like DNA-binding domain superfamily/Winged helix DNA-binding domain"/>
    <property type="match status" value="1"/>
</dbReference>
<dbReference type="AlphaFoldDB" id="A0A1Y2AQB4"/>
<sequence length="161" mass="18290">MTVDKPAKRVNKQRARQRSDHKVSSTKSPTTGRNHVRGTKRPSCPEVKLSAQAEKSTVAVDDEDKRKAIKKTMNDLLCRLTKAESTICPSQIPRSLHDSDRVTYPDWRGMMDQVRDVVWDQVREGRVQVTQGGVVRSLEEREGLKGPIRVRKGPEWDDSIT</sequence>
<name>A0A1Y2AQB4_9TREE</name>
<feature type="region of interest" description="Disordered" evidence="1">
    <location>
        <begin position="1"/>
        <end position="55"/>
    </location>
</feature>
<dbReference type="SUPFAM" id="SSF46785">
    <property type="entry name" value="Winged helix' DNA-binding domain"/>
    <property type="match status" value="1"/>
</dbReference>
<dbReference type="InParanoid" id="A0A1Y2AQB4"/>
<comment type="caution">
    <text evidence="2">The sequence shown here is derived from an EMBL/GenBank/DDBJ whole genome shotgun (WGS) entry which is preliminary data.</text>
</comment>
<evidence type="ECO:0000313" key="2">
    <source>
        <dbReference type="EMBL" id="ORY24664.1"/>
    </source>
</evidence>